<evidence type="ECO:0000313" key="3">
    <source>
        <dbReference type="EMBL" id="KAK8480059.1"/>
    </source>
</evidence>
<evidence type="ECO:0000259" key="2">
    <source>
        <dbReference type="Pfam" id="PF13966"/>
    </source>
</evidence>
<dbReference type="Proteomes" id="UP001472677">
    <property type="component" value="Unassembled WGS sequence"/>
</dbReference>
<comment type="caution">
    <text evidence="3">The sequence shown here is derived from an EMBL/GenBank/DDBJ whole genome shotgun (WGS) entry which is preliminary data.</text>
</comment>
<protein>
    <recommendedName>
        <fullName evidence="2">Reverse transcriptase zinc-binding domain-containing protein</fullName>
    </recommendedName>
</protein>
<organism evidence="3 4">
    <name type="scientific">Hibiscus sabdariffa</name>
    <name type="common">roselle</name>
    <dbReference type="NCBI Taxonomy" id="183260"/>
    <lineage>
        <taxon>Eukaryota</taxon>
        <taxon>Viridiplantae</taxon>
        <taxon>Streptophyta</taxon>
        <taxon>Embryophyta</taxon>
        <taxon>Tracheophyta</taxon>
        <taxon>Spermatophyta</taxon>
        <taxon>Magnoliopsida</taxon>
        <taxon>eudicotyledons</taxon>
        <taxon>Gunneridae</taxon>
        <taxon>Pentapetalae</taxon>
        <taxon>rosids</taxon>
        <taxon>malvids</taxon>
        <taxon>Malvales</taxon>
        <taxon>Malvaceae</taxon>
        <taxon>Malvoideae</taxon>
        <taxon>Hibiscus</taxon>
    </lineage>
</organism>
<dbReference type="PANTHER" id="PTHR47074">
    <property type="entry name" value="BNAC02G40300D PROTEIN"/>
    <property type="match status" value="1"/>
</dbReference>
<accession>A0ABR1ZI13</accession>
<dbReference type="Pfam" id="PF13966">
    <property type="entry name" value="zf-RVT"/>
    <property type="match status" value="1"/>
</dbReference>
<dbReference type="PANTHER" id="PTHR47074:SF11">
    <property type="entry name" value="REVERSE TRANSCRIPTASE-LIKE PROTEIN"/>
    <property type="match status" value="1"/>
</dbReference>
<name>A0ABR1ZI13_9ROSI</name>
<keyword evidence="4" id="KW-1185">Reference proteome</keyword>
<dbReference type="EMBL" id="JBBPBM010002145">
    <property type="protein sequence ID" value="KAK8480059.1"/>
    <property type="molecule type" value="Genomic_DNA"/>
</dbReference>
<reference evidence="3 4" key="1">
    <citation type="journal article" date="2024" name="G3 (Bethesda)">
        <title>Genome assembly of Hibiscus sabdariffa L. provides insights into metabolisms of medicinal natural products.</title>
        <authorList>
            <person name="Kim T."/>
        </authorList>
    </citation>
    <scope>NUCLEOTIDE SEQUENCE [LARGE SCALE GENOMIC DNA]</scope>
    <source>
        <strain evidence="3">TK-2024</strain>
        <tissue evidence="3">Old leaves</tissue>
    </source>
</reference>
<dbReference type="InterPro" id="IPR026960">
    <property type="entry name" value="RVT-Znf"/>
</dbReference>
<sequence>MPNCKNQGQHPLLGTTQFRLLFTKTGHHWLETQNRTIACSPVIWRKLATIQVLPKIRIFGWRVGQEALPVGKKLQAAYLGNGICKMCEQETETVLHVVRECTRTQEIFALCGLDSKLPQGPFNSRFQWLEEVVQMLDGNQFQFLISLIWNIWNKRNRWIHQNQLLLAKLVVDYAQLLVGEIQGLETTAPQPASSNVATPRWTKPEAGKIKINVDGAWSKERNIAAIGVVARDQHGMALCTQLSAVVFSAAPANALSGVFSSLSWLGLASLFGFSPESAYGGAWLPGLASGRPTPTSSILGTVFRLSSKLLESSCARIGPLSIRAGPTIRDLFGRPIGSSVLGDPFLVSLFGPDLECFFALGFPIQYPGLEQSSLRLGHLLWIQNDRPALLHLRQAELGLSQSGQWLLFGLALLALNFLYIGFSFLGDPLQVSPFEPALECIFALGFPIQYPGLEQSSFCLGHLLWALLHLCQAEVGPSHSGQLLLFGLALNFLLPGELSFSHTKPALSDGLFRTCFPHKRAWSTSTSPSVITPKAVDGEAITRIFRSVWKPKNITEITELRSNLFLIKPSSVGVTDTILKRQPWVLDDDLFAIESYNPEWRADDYTFRCLPIWVRVYKLPLQAMNDQQPRSKARRRLGVEYFSEASQPAPPTTSTTCKGKAASSSQAPPPTDDTVHPGRGTTTISEVVIDSEVPPAPVLVNAVPDQVNDQKKSVVLTEGTRDIESAVAPPTRTSKRTLQGKYEVSNPILPKRTRMHPLMPASSLRQSTNDAGMSSLNSTTKVAEVSGQPR</sequence>
<feature type="region of interest" description="Disordered" evidence="1">
    <location>
        <begin position="753"/>
        <end position="790"/>
    </location>
</feature>
<gene>
    <name evidence="3" type="ORF">V6N12_002117</name>
</gene>
<dbReference type="InterPro" id="IPR052929">
    <property type="entry name" value="RNase_H-like_EbsB-rel"/>
</dbReference>
<feature type="compositionally biased region" description="Polar residues" evidence="1">
    <location>
        <begin position="763"/>
        <end position="781"/>
    </location>
</feature>
<evidence type="ECO:0000256" key="1">
    <source>
        <dbReference type="SAM" id="MobiDB-lite"/>
    </source>
</evidence>
<feature type="domain" description="Reverse transcriptase zinc-binding" evidence="2">
    <location>
        <begin position="29"/>
        <end position="107"/>
    </location>
</feature>
<feature type="region of interest" description="Disordered" evidence="1">
    <location>
        <begin position="642"/>
        <end position="680"/>
    </location>
</feature>
<proteinExistence type="predicted"/>
<evidence type="ECO:0000313" key="4">
    <source>
        <dbReference type="Proteomes" id="UP001472677"/>
    </source>
</evidence>